<evidence type="ECO:0000313" key="6">
    <source>
        <dbReference type="Proteomes" id="UP000076552"/>
    </source>
</evidence>
<evidence type="ECO:0000256" key="2">
    <source>
        <dbReference type="ARBA" id="ARBA00022490"/>
    </source>
</evidence>
<dbReference type="PANTHER" id="PTHR45783">
    <property type="entry name" value="KINESIN LIGHT CHAIN"/>
    <property type="match status" value="1"/>
</dbReference>
<protein>
    <submittedName>
        <fullName evidence="5">Kinesin light chain 3</fullName>
    </submittedName>
</protein>
<keyword evidence="4" id="KW-0802">TPR repeat</keyword>
<dbReference type="SUPFAM" id="SSF48452">
    <property type="entry name" value="TPR-like"/>
    <property type="match status" value="1"/>
</dbReference>
<dbReference type="Pfam" id="PF13374">
    <property type="entry name" value="TPR_10"/>
    <property type="match status" value="1"/>
</dbReference>
<evidence type="ECO:0000256" key="1">
    <source>
        <dbReference type="ARBA" id="ARBA00004496"/>
    </source>
</evidence>
<organism evidence="5 6">
    <name type="scientific">Colletotrichum tofieldiae</name>
    <dbReference type="NCBI Taxonomy" id="708197"/>
    <lineage>
        <taxon>Eukaryota</taxon>
        <taxon>Fungi</taxon>
        <taxon>Dikarya</taxon>
        <taxon>Ascomycota</taxon>
        <taxon>Pezizomycotina</taxon>
        <taxon>Sordariomycetes</taxon>
        <taxon>Hypocreomycetidae</taxon>
        <taxon>Glomerellales</taxon>
        <taxon>Glomerellaceae</taxon>
        <taxon>Colletotrichum</taxon>
        <taxon>Colletotrichum spaethianum species complex</taxon>
    </lineage>
</organism>
<comment type="subcellular location">
    <subcellularLocation>
        <location evidence="1">Cytoplasm</location>
    </subcellularLocation>
</comment>
<keyword evidence="2" id="KW-0963">Cytoplasm</keyword>
<dbReference type="GO" id="GO:0019894">
    <property type="term" value="F:kinesin binding"/>
    <property type="evidence" value="ECO:0007669"/>
    <property type="project" value="TreeGrafter"/>
</dbReference>
<evidence type="ECO:0000256" key="3">
    <source>
        <dbReference type="ARBA" id="ARBA00022737"/>
    </source>
</evidence>
<dbReference type="Pfam" id="PF13424">
    <property type="entry name" value="TPR_12"/>
    <property type="match status" value="1"/>
</dbReference>
<evidence type="ECO:0000256" key="4">
    <source>
        <dbReference type="ARBA" id="ARBA00022803"/>
    </source>
</evidence>
<dbReference type="STRING" id="708197.A0A166V6B6"/>
<keyword evidence="6" id="KW-1185">Reference proteome</keyword>
<dbReference type="GO" id="GO:0005737">
    <property type="term" value="C:cytoplasm"/>
    <property type="evidence" value="ECO:0007669"/>
    <property type="project" value="UniProtKB-SubCell"/>
</dbReference>
<dbReference type="InterPro" id="IPR011990">
    <property type="entry name" value="TPR-like_helical_dom_sf"/>
</dbReference>
<sequence length="275" mass="30346">MGKKSLGEEHPNTVASITNLAATYTKEGRLGEAEKLQTYALETMKKVLGKDHFEIETSMSSLAAIYKSQARFEEAEELGLQAVGKMKRVLGEGHATTLTSMANLAHMYKGLGRGQWKKAEVMELQVLEMSLRVLGEEHPDTVASMNNLAHTRKDLGRWRDATELGETAGKEKRGIQGARRVGLVIVVIIRAMANLPVGVRRVDKCTWHPGCEFMNDHGQCRRFFQSDESTVSCSTLRLANSDGVGGYDEWPPSKPFGCSPVLCLLRPSRELKPSA</sequence>
<accession>A0A166V6B6</accession>
<reference evidence="5 6" key="1">
    <citation type="submission" date="2015-06" db="EMBL/GenBank/DDBJ databases">
        <title>Survival trade-offs in plant roots during colonization by closely related pathogenic and mutualistic fungi.</title>
        <authorList>
            <person name="Hacquard S."/>
            <person name="Kracher B."/>
            <person name="Hiruma K."/>
            <person name="Weinman A."/>
            <person name="Muench P."/>
            <person name="Garrido Oter R."/>
            <person name="Ver Loren van Themaat E."/>
            <person name="Dallerey J.-F."/>
            <person name="Damm U."/>
            <person name="Henrissat B."/>
            <person name="Lespinet O."/>
            <person name="Thon M."/>
            <person name="Kemen E."/>
            <person name="McHardy A.C."/>
            <person name="Schulze-Lefert P."/>
            <person name="O'Connell R.J."/>
        </authorList>
    </citation>
    <scope>NUCLEOTIDE SEQUENCE [LARGE SCALE GENOMIC DNA]</scope>
    <source>
        <strain evidence="5 6">0861</strain>
    </source>
</reference>
<comment type="caution">
    <text evidence="5">The sequence shown here is derived from an EMBL/GenBank/DDBJ whole genome shotgun (WGS) entry which is preliminary data.</text>
</comment>
<keyword evidence="3" id="KW-0677">Repeat</keyword>
<evidence type="ECO:0000313" key="5">
    <source>
        <dbReference type="EMBL" id="KZL74219.1"/>
    </source>
</evidence>
<dbReference type="EMBL" id="LFIV01000035">
    <property type="protein sequence ID" value="KZL74219.1"/>
    <property type="molecule type" value="Genomic_DNA"/>
</dbReference>
<dbReference type="GO" id="GO:0005871">
    <property type="term" value="C:kinesin complex"/>
    <property type="evidence" value="ECO:0007669"/>
    <property type="project" value="InterPro"/>
</dbReference>
<dbReference type="InterPro" id="IPR002151">
    <property type="entry name" value="Kinesin_light"/>
</dbReference>
<dbReference type="PANTHER" id="PTHR45783:SF3">
    <property type="entry name" value="KINESIN LIGHT CHAIN"/>
    <property type="match status" value="1"/>
</dbReference>
<gene>
    <name evidence="5" type="ORF">CT0861_01764</name>
</gene>
<dbReference type="Gene3D" id="1.25.40.10">
    <property type="entry name" value="Tetratricopeptide repeat domain"/>
    <property type="match status" value="1"/>
</dbReference>
<dbReference type="GO" id="GO:0007018">
    <property type="term" value="P:microtubule-based movement"/>
    <property type="evidence" value="ECO:0007669"/>
    <property type="project" value="TreeGrafter"/>
</dbReference>
<dbReference type="Proteomes" id="UP000076552">
    <property type="component" value="Unassembled WGS sequence"/>
</dbReference>
<dbReference type="AlphaFoldDB" id="A0A166V6B6"/>
<proteinExistence type="predicted"/>
<name>A0A166V6B6_9PEZI</name>